<dbReference type="RefSeq" id="XP_065661547.1">
    <property type="nucleotide sequence ID" value="XM_065805475.1"/>
</dbReference>
<reference evidence="4" key="1">
    <citation type="submission" date="2025-08" db="UniProtKB">
        <authorList>
            <consortium name="RefSeq"/>
        </authorList>
    </citation>
    <scope>IDENTIFICATION</scope>
</reference>
<gene>
    <name evidence="4" type="primary">LOC105843074</name>
</gene>
<dbReference type="Pfam" id="PF03407">
    <property type="entry name" value="Nucleotid_trans"/>
    <property type="match status" value="1"/>
</dbReference>
<feature type="domain" description="Nucleotide-diphospho-sugar transferase" evidence="2">
    <location>
        <begin position="140"/>
        <end position="341"/>
    </location>
</feature>
<feature type="transmembrane region" description="Helical" evidence="1">
    <location>
        <begin position="7"/>
        <end position="26"/>
    </location>
</feature>
<evidence type="ECO:0000256" key="1">
    <source>
        <dbReference type="SAM" id="Phobius"/>
    </source>
</evidence>
<keyword evidence="1" id="KW-0812">Transmembrane</keyword>
<organism evidence="3 4">
    <name type="scientific">Hydra vulgaris</name>
    <name type="common">Hydra</name>
    <name type="synonym">Hydra attenuata</name>
    <dbReference type="NCBI Taxonomy" id="6087"/>
    <lineage>
        <taxon>Eukaryota</taxon>
        <taxon>Metazoa</taxon>
        <taxon>Cnidaria</taxon>
        <taxon>Hydrozoa</taxon>
        <taxon>Hydroidolina</taxon>
        <taxon>Anthoathecata</taxon>
        <taxon>Aplanulata</taxon>
        <taxon>Hydridae</taxon>
        <taxon>Hydra</taxon>
    </lineage>
</organism>
<dbReference type="GeneID" id="105843074"/>
<keyword evidence="1" id="KW-1133">Transmembrane helix</keyword>
<accession>A0ABM4CIH4</accession>
<evidence type="ECO:0000313" key="4">
    <source>
        <dbReference type="RefSeq" id="XP_065661547.1"/>
    </source>
</evidence>
<dbReference type="Proteomes" id="UP001652625">
    <property type="component" value="Chromosome 09"/>
</dbReference>
<keyword evidence="3" id="KW-1185">Reference proteome</keyword>
<dbReference type="PANTHER" id="PTHR47032:SF1">
    <property type="entry name" value="UDP-D-XYLOSE:L-FUCOSE ALPHA-1,3-D-XYLOSYLTRANSFERASE-RELATED"/>
    <property type="match status" value="1"/>
</dbReference>
<evidence type="ECO:0000259" key="2">
    <source>
        <dbReference type="Pfam" id="PF03407"/>
    </source>
</evidence>
<dbReference type="InterPro" id="IPR052636">
    <property type="entry name" value="UDP-D-xylose:L-fucose_XylT"/>
</dbReference>
<dbReference type="PANTHER" id="PTHR47032">
    <property type="entry name" value="UDP-D-XYLOSE:L-FUCOSE ALPHA-1,3-D-XYLOSYLTRANSFERASE-RELATED"/>
    <property type="match status" value="1"/>
</dbReference>
<name>A0ABM4CIH4_HYDVU</name>
<dbReference type="InterPro" id="IPR005069">
    <property type="entry name" value="Nucl-diP-sugar_transferase"/>
</dbReference>
<proteinExistence type="predicted"/>
<keyword evidence="1" id="KW-0472">Membrane</keyword>
<sequence>MLKVYKIEIITFLLFVSLLLYFSTYFKFNEILHAPSFMRNVAVKLAPHTDERHFESIKKVIRLENTGVERKPPANTTLTPSTIRISNLYSVSLKTYVQAIIDRSLTIQSKYGFIFLQMMNSAFLLHTKSWLCNVKNQNEVLQRLILIATDDHAFKQLKAFNVKVLHLFLLPYESLDLEYGLRSYYEYVLFRISLTNKILNADVSVWICEADAVWFESPIKYLIEFTEKDIVVQQDGLINQNMPCGGFIFLNKTKPTRRMWRELEKRVTTVLNSLTDVEVGDEGNEQLMLPNLLSEFRVKWAFFSRTNFVSGHWYTNELFRTQVHPVVIQNNWIKGNEAKILRAKYWDHWFLNQNETCL</sequence>
<protein>
    <submittedName>
        <fullName evidence="4">Uncharacterized protein LOC105843074</fullName>
    </submittedName>
</protein>
<evidence type="ECO:0000313" key="3">
    <source>
        <dbReference type="Proteomes" id="UP001652625"/>
    </source>
</evidence>